<feature type="coiled-coil region" evidence="6">
    <location>
        <begin position="398"/>
        <end position="425"/>
    </location>
</feature>
<dbReference type="InterPro" id="IPR000212">
    <property type="entry name" value="DNA_helicase_UvrD/REP"/>
</dbReference>
<evidence type="ECO:0000256" key="6">
    <source>
        <dbReference type="SAM" id="Coils"/>
    </source>
</evidence>
<dbReference type="Gene3D" id="3.40.50.300">
    <property type="entry name" value="P-loop containing nucleotide triphosphate hydrolases"/>
    <property type="match status" value="3"/>
</dbReference>
<dbReference type="PROSITE" id="PS51198">
    <property type="entry name" value="UVRD_HELICASE_ATP_BIND"/>
    <property type="match status" value="1"/>
</dbReference>
<dbReference type="NCBIfam" id="NF041464">
    <property type="entry name" value="HelD_BACSU"/>
    <property type="match status" value="1"/>
</dbReference>
<proteinExistence type="predicted"/>
<dbReference type="PATRIC" id="fig|632773.3.peg.2561"/>
<feature type="domain" description="UvrD-like helicase ATP-binding" evidence="7">
    <location>
        <begin position="197"/>
        <end position="593"/>
    </location>
</feature>
<dbReference type="InterPro" id="IPR013986">
    <property type="entry name" value="DExx_box_DNA_helicase_dom_sf"/>
</dbReference>
<sequence>MKADKHPAKEEEQKRLEYTTEYIEEVLEAARQSKIDYKSKIKQALIDLDHLDSSNSYVNILANANMLDTTGKNLRMLESLKDEPYFARMDFVPEGKIEKEKLYIGKTSLTEQDSQEPVILDWRSPIANIYYEGQLGEVTYEAHGKTFHGELELKRQFVIEEKSLQEIRDIDLTARDQLLQESLTTSADNRLKDIVSTIQAEQNQIIRADMNRPLFVQGVAGSGKTTIALHRMAYFIYSYADDFDPSQLMILAPNRLFLDYISDVLPELGVDLVTQTTFTDYTKHIIGDRFTFRSKDERIAAIIDPEQFTGDIEWIAGFKGSKNMKVILDSYLEGIIDSWLPDQDITLDRYTLFTAEEIRKLYEDEYTYIAPYQRLMKIREVIKATVKRRSKELLDKVEELYDDKIDALRSRVKDEEERRQRVVKLWDKREAHLDAMRKEAKTILPQLTKQMPKTKTEALTRKLLTDKDTLIHIASEYLSESEVETFTRHHRTTFRKKELDLEDAAIFLYIESRLFGIHKEHQYQNVFIDEAQDYSYLEFVVLKQVCNTSLFTILGDLSQGIHSYRGITSWQNVMEDVFVNASFQTLRQSYRTTIEIMQEANRVIQKSSYEGMVLAEPVVRHDEQPDIHQFTAMNEAAAAIYKHYREIRGDVYHSFAIVTKTEREAERVYQEVSLASGEMSVSLLDENQEHDGTDIVILPSYLSKGLEFDVVTILTDQDAFTDQDIDIKLLYVAMTRALHRLSIWYNQKHEGLIEDVLNHKQI</sequence>
<dbReference type="STRING" id="632773.BBEV_2453"/>
<evidence type="ECO:0000256" key="2">
    <source>
        <dbReference type="ARBA" id="ARBA00022801"/>
    </source>
</evidence>
<dbReference type="Pfam" id="PF13538">
    <property type="entry name" value="UvrD_C_2"/>
    <property type="match status" value="1"/>
</dbReference>
<dbReference type="RefSeq" id="WP_069365738.1">
    <property type="nucleotide sequence ID" value="NZ_CP012502.1"/>
</dbReference>
<reference evidence="8 9" key="1">
    <citation type="submission" date="2015-08" db="EMBL/GenBank/DDBJ databases">
        <title>The complete genome sequence of Bacillus beveridgei MLTeJB.</title>
        <authorList>
            <person name="Hanson T.E."/>
            <person name="Mesa C."/>
            <person name="Basesman S.M."/>
            <person name="Oremland R.S."/>
        </authorList>
    </citation>
    <scope>NUCLEOTIDE SEQUENCE [LARGE SCALE GENOMIC DNA]</scope>
    <source>
        <strain evidence="8 9">MLTeJB</strain>
    </source>
</reference>
<dbReference type="GO" id="GO:0043138">
    <property type="term" value="F:3'-5' DNA helicase activity"/>
    <property type="evidence" value="ECO:0007669"/>
    <property type="project" value="TreeGrafter"/>
</dbReference>
<dbReference type="PANTHER" id="PTHR11070">
    <property type="entry name" value="UVRD / RECB / PCRA DNA HELICASE FAMILY MEMBER"/>
    <property type="match status" value="1"/>
</dbReference>
<dbReference type="GO" id="GO:0003677">
    <property type="term" value="F:DNA binding"/>
    <property type="evidence" value="ECO:0007669"/>
    <property type="project" value="InterPro"/>
</dbReference>
<dbReference type="PANTHER" id="PTHR11070:SF17">
    <property type="entry name" value="DNA HELICASE IV"/>
    <property type="match status" value="1"/>
</dbReference>
<keyword evidence="4 5" id="KW-0067">ATP-binding</keyword>
<dbReference type="InterPro" id="IPR027417">
    <property type="entry name" value="P-loop_NTPase"/>
</dbReference>
<keyword evidence="6" id="KW-0175">Coiled coil</keyword>
<gene>
    <name evidence="8" type="primary">helD</name>
    <name evidence="8" type="ORF">BBEV_2453</name>
</gene>
<protein>
    <submittedName>
        <fullName evidence="8">ATP-dependent DNA helicase rep</fullName>
        <ecNumber evidence="8">3.6.1.-</ecNumber>
    </submittedName>
</protein>
<dbReference type="OrthoDB" id="9787585at2"/>
<name>A0A1D7QXQ5_9BACI</name>
<dbReference type="EC" id="3.6.1.-" evidence="8"/>
<dbReference type="Gene3D" id="1.10.10.160">
    <property type="match status" value="1"/>
</dbReference>
<accession>A0A1D7QXQ5</accession>
<evidence type="ECO:0000256" key="3">
    <source>
        <dbReference type="ARBA" id="ARBA00022806"/>
    </source>
</evidence>
<dbReference type="Pfam" id="PF00580">
    <property type="entry name" value="UvrD-helicase"/>
    <property type="match status" value="1"/>
</dbReference>
<dbReference type="GO" id="GO:0000725">
    <property type="term" value="P:recombinational repair"/>
    <property type="evidence" value="ECO:0007669"/>
    <property type="project" value="TreeGrafter"/>
</dbReference>
<dbReference type="GO" id="GO:0005829">
    <property type="term" value="C:cytosol"/>
    <property type="evidence" value="ECO:0007669"/>
    <property type="project" value="TreeGrafter"/>
</dbReference>
<dbReference type="SUPFAM" id="SSF52540">
    <property type="entry name" value="P-loop containing nucleoside triphosphate hydrolases"/>
    <property type="match status" value="1"/>
</dbReference>
<keyword evidence="2 5" id="KW-0378">Hydrolase</keyword>
<keyword evidence="3 5" id="KW-0347">Helicase</keyword>
<dbReference type="GO" id="GO:0016787">
    <property type="term" value="F:hydrolase activity"/>
    <property type="evidence" value="ECO:0007669"/>
    <property type="project" value="UniProtKB-UniRule"/>
</dbReference>
<evidence type="ECO:0000256" key="4">
    <source>
        <dbReference type="ARBA" id="ARBA00022840"/>
    </source>
</evidence>
<dbReference type="EMBL" id="CP012502">
    <property type="protein sequence ID" value="AOM83793.1"/>
    <property type="molecule type" value="Genomic_DNA"/>
</dbReference>
<evidence type="ECO:0000259" key="7">
    <source>
        <dbReference type="PROSITE" id="PS51198"/>
    </source>
</evidence>
<dbReference type="GO" id="GO:0005524">
    <property type="term" value="F:ATP binding"/>
    <property type="evidence" value="ECO:0007669"/>
    <property type="project" value="UniProtKB-UniRule"/>
</dbReference>
<dbReference type="AlphaFoldDB" id="A0A1D7QXQ5"/>
<dbReference type="InterPro" id="IPR048228">
    <property type="entry name" value="HelD_bacillota"/>
</dbReference>
<dbReference type="InterPro" id="IPR027785">
    <property type="entry name" value="UvrD-like_helicase_C"/>
</dbReference>
<evidence type="ECO:0000256" key="5">
    <source>
        <dbReference type="PROSITE-ProRule" id="PRU00560"/>
    </source>
</evidence>
<keyword evidence="9" id="KW-1185">Reference proteome</keyword>
<dbReference type="KEGG" id="bbev:BBEV_2453"/>
<keyword evidence="1 5" id="KW-0547">Nucleotide-binding</keyword>
<organism evidence="8 9">
    <name type="scientific">Salisediminibacterium beveridgei</name>
    <dbReference type="NCBI Taxonomy" id="632773"/>
    <lineage>
        <taxon>Bacteria</taxon>
        <taxon>Bacillati</taxon>
        <taxon>Bacillota</taxon>
        <taxon>Bacilli</taxon>
        <taxon>Bacillales</taxon>
        <taxon>Bacillaceae</taxon>
        <taxon>Salisediminibacterium</taxon>
    </lineage>
</organism>
<evidence type="ECO:0000313" key="8">
    <source>
        <dbReference type="EMBL" id="AOM83793.1"/>
    </source>
</evidence>
<evidence type="ECO:0000313" key="9">
    <source>
        <dbReference type="Proteomes" id="UP000094463"/>
    </source>
</evidence>
<dbReference type="InterPro" id="IPR014016">
    <property type="entry name" value="UvrD-like_ATP-bd"/>
</dbReference>
<feature type="binding site" evidence="5">
    <location>
        <begin position="218"/>
        <end position="225"/>
    </location>
    <ligand>
        <name>ATP</name>
        <dbReference type="ChEBI" id="CHEBI:30616"/>
    </ligand>
</feature>
<evidence type="ECO:0000256" key="1">
    <source>
        <dbReference type="ARBA" id="ARBA00022741"/>
    </source>
</evidence>
<dbReference type="Proteomes" id="UP000094463">
    <property type="component" value="Chromosome"/>
</dbReference>